<evidence type="ECO:0000313" key="4">
    <source>
        <dbReference type="Proteomes" id="UP000269438"/>
    </source>
</evidence>
<evidence type="ECO:0008006" key="5">
    <source>
        <dbReference type="Google" id="ProtNLM"/>
    </source>
</evidence>
<dbReference type="AlphaFoldDB" id="A0A3L7ANW6"/>
<keyword evidence="4" id="KW-1185">Reference proteome</keyword>
<dbReference type="Gene3D" id="1.10.287.1490">
    <property type="match status" value="1"/>
</dbReference>
<dbReference type="Proteomes" id="UP000269438">
    <property type="component" value="Unassembled WGS sequence"/>
</dbReference>
<dbReference type="Pfam" id="PF24481">
    <property type="entry name" value="CT398_CC"/>
    <property type="match status" value="1"/>
</dbReference>
<dbReference type="InterPro" id="IPR056003">
    <property type="entry name" value="CT398_CC_hairpin"/>
</dbReference>
<feature type="domain" description="C4-type zinc ribbon" evidence="1">
    <location>
        <begin position="203"/>
        <end position="237"/>
    </location>
</feature>
<organism evidence="3 4">
    <name type="scientific">Mycetocola lacteus</name>
    <dbReference type="NCBI Taxonomy" id="76637"/>
    <lineage>
        <taxon>Bacteria</taxon>
        <taxon>Bacillati</taxon>
        <taxon>Actinomycetota</taxon>
        <taxon>Actinomycetes</taxon>
        <taxon>Micrococcales</taxon>
        <taxon>Microbacteriaceae</taxon>
        <taxon>Mycetocola</taxon>
    </lineage>
</organism>
<dbReference type="OrthoDB" id="9784388at2"/>
<dbReference type="InterPro" id="IPR003743">
    <property type="entry name" value="Zf-RING_7"/>
</dbReference>
<name>A0A3L7ANW6_9MICO</name>
<comment type="caution">
    <text evidence="3">The sequence shown here is derived from an EMBL/GenBank/DDBJ whole genome shotgun (WGS) entry which is preliminary data.</text>
</comment>
<sequence length="251" mass="26695">MKATAAAQAKLLDLQAIDAEITKLAHRRVSLPELAALASLEADRDAARGTLARDLGSFEDVKVELDRLEADSVVVDARIARDNQLIESGSANPQALSGIQAELESLRVRRSVLDEAQLISMEAVEAAQAVLDGSRSAEAEISGQIQTVEASRDESLEVIAEELSAQENLRGNLTIGMDEPLLALYERVRSRGGVGAALFQRGACGACKIASTGNELEAVRNAGLDEVLQCPECSAIMVRTEESGLWGQTQA</sequence>
<dbReference type="Pfam" id="PF02591">
    <property type="entry name" value="Zn_ribbon_9"/>
    <property type="match status" value="1"/>
</dbReference>
<evidence type="ECO:0000259" key="1">
    <source>
        <dbReference type="Pfam" id="PF02591"/>
    </source>
</evidence>
<protein>
    <recommendedName>
        <fullName evidence="5">C4-type zinc ribbon domain-containing protein</fullName>
    </recommendedName>
</protein>
<dbReference type="RefSeq" id="WP_121688695.1">
    <property type="nucleotide sequence ID" value="NZ_RCUY01000009.1"/>
</dbReference>
<gene>
    <name evidence="3" type="ORF">D9V34_10045</name>
</gene>
<reference evidence="3 4" key="1">
    <citation type="submission" date="2018-10" db="EMBL/GenBank/DDBJ databases">
        <authorList>
            <person name="Li J."/>
        </authorList>
    </citation>
    <scope>NUCLEOTIDE SEQUENCE [LARGE SCALE GENOMIC DNA]</scope>
    <source>
        <strain evidence="3 4">JCM 11654</strain>
    </source>
</reference>
<feature type="domain" description="CT398-like coiled coil hairpin" evidence="2">
    <location>
        <begin position="14"/>
        <end position="193"/>
    </location>
</feature>
<evidence type="ECO:0000313" key="3">
    <source>
        <dbReference type="EMBL" id="RLP82149.1"/>
    </source>
</evidence>
<proteinExistence type="predicted"/>
<dbReference type="EMBL" id="RCUY01000009">
    <property type="protein sequence ID" value="RLP82149.1"/>
    <property type="molecule type" value="Genomic_DNA"/>
</dbReference>
<evidence type="ECO:0000259" key="2">
    <source>
        <dbReference type="Pfam" id="PF24481"/>
    </source>
</evidence>
<accession>A0A3L7ANW6</accession>